<evidence type="ECO:0000313" key="3">
    <source>
        <dbReference type="EMBL" id="KAF9738250.1"/>
    </source>
</evidence>
<feature type="coiled-coil region" evidence="1">
    <location>
        <begin position="90"/>
        <end position="152"/>
    </location>
</feature>
<gene>
    <name evidence="3" type="ORF">PMIN01_03533</name>
</gene>
<organism evidence="3 4">
    <name type="scientific">Paraphaeosphaeria minitans</name>
    <dbReference type="NCBI Taxonomy" id="565426"/>
    <lineage>
        <taxon>Eukaryota</taxon>
        <taxon>Fungi</taxon>
        <taxon>Dikarya</taxon>
        <taxon>Ascomycota</taxon>
        <taxon>Pezizomycotina</taxon>
        <taxon>Dothideomycetes</taxon>
        <taxon>Pleosporomycetidae</taxon>
        <taxon>Pleosporales</taxon>
        <taxon>Massarineae</taxon>
        <taxon>Didymosphaeriaceae</taxon>
        <taxon>Paraphaeosphaeria</taxon>
    </lineage>
</organism>
<dbReference type="EMBL" id="WJXW01000003">
    <property type="protein sequence ID" value="KAF9738250.1"/>
    <property type="molecule type" value="Genomic_DNA"/>
</dbReference>
<dbReference type="AlphaFoldDB" id="A0A9P6KTG7"/>
<comment type="caution">
    <text evidence="3">The sequence shown here is derived from an EMBL/GenBank/DDBJ whole genome shotgun (WGS) entry which is preliminary data.</text>
</comment>
<accession>A0A9P6KTG7</accession>
<feature type="region of interest" description="Disordered" evidence="2">
    <location>
        <begin position="1"/>
        <end position="31"/>
    </location>
</feature>
<keyword evidence="4" id="KW-1185">Reference proteome</keyword>
<dbReference type="Proteomes" id="UP000756921">
    <property type="component" value="Unassembled WGS sequence"/>
</dbReference>
<sequence length="184" mass="21300">MARTRQSTREQSRAAVHQAGNDSRVVRSAQDRSRLAWMQVSANQAKIHEMLDSIFDESQAQLETFQQELSTKSTEGEENESRVELLGAREEELEATILAHQNEFDLLQEDKSELEDHNLELRERLDLQDQEIEALKRKLAQEKAKNFRHARRLADLNEKCFRVAEYMRGESANLEASESETVKD</sequence>
<evidence type="ECO:0000313" key="4">
    <source>
        <dbReference type="Proteomes" id="UP000756921"/>
    </source>
</evidence>
<evidence type="ECO:0000256" key="1">
    <source>
        <dbReference type="SAM" id="Coils"/>
    </source>
</evidence>
<proteinExistence type="predicted"/>
<keyword evidence="1" id="KW-0175">Coiled coil</keyword>
<reference evidence="3" key="1">
    <citation type="journal article" date="2020" name="Mol. Plant Microbe Interact.">
        <title>Genome Sequence of the Biocontrol Agent Coniothyrium minitans strain Conio (IMI 134523).</title>
        <authorList>
            <person name="Patel D."/>
            <person name="Shittu T.A."/>
            <person name="Baroncelli R."/>
            <person name="Muthumeenakshi S."/>
            <person name="Osborne T.H."/>
            <person name="Janganan T.K."/>
            <person name="Sreenivasaprasad S."/>
        </authorList>
    </citation>
    <scope>NUCLEOTIDE SEQUENCE</scope>
    <source>
        <strain evidence="3">Conio</strain>
    </source>
</reference>
<evidence type="ECO:0000256" key="2">
    <source>
        <dbReference type="SAM" id="MobiDB-lite"/>
    </source>
</evidence>
<protein>
    <submittedName>
        <fullName evidence="3">Uncharacterized protein</fullName>
    </submittedName>
</protein>
<feature type="region of interest" description="Disordered" evidence="2">
    <location>
        <begin position="65"/>
        <end position="84"/>
    </location>
</feature>
<name>A0A9P6KTG7_9PLEO</name>